<reference evidence="5" key="2">
    <citation type="submission" date="2021-08" db="EMBL/GenBank/DDBJ databases">
        <authorList>
            <person name="Dalcin Martins P."/>
        </authorList>
    </citation>
    <scope>NUCLEOTIDE SEQUENCE</scope>
    <source>
        <strain evidence="5">MAG_39</strain>
    </source>
</reference>
<dbReference type="Proteomes" id="UP000705867">
    <property type="component" value="Unassembled WGS sequence"/>
</dbReference>
<keyword evidence="1 3" id="KW-0732">Signal</keyword>
<feature type="domain" description="SbsA Ig-like" evidence="4">
    <location>
        <begin position="300"/>
        <end position="402"/>
    </location>
</feature>
<feature type="region of interest" description="Disordered" evidence="2">
    <location>
        <begin position="411"/>
        <end position="433"/>
    </location>
</feature>
<dbReference type="NCBIfam" id="NF041766">
    <property type="entry name" value="choice_anch_U"/>
    <property type="match status" value="1"/>
</dbReference>
<dbReference type="InterPro" id="IPR053784">
    <property type="entry name" value="Choice_anch_U_dom"/>
</dbReference>
<feature type="chain" id="PRO_5037376576" evidence="3">
    <location>
        <begin position="27"/>
        <end position="702"/>
    </location>
</feature>
<dbReference type="InterPro" id="IPR014755">
    <property type="entry name" value="Cu-Rt/internalin_Ig-like"/>
</dbReference>
<evidence type="ECO:0000256" key="2">
    <source>
        <dbReference type="SAM" id="MobiDB-lite"/>
    </source>
</evidence>
<dbReference type="InterPro" id="IPR049886">
    <property type="entry name" value="CFI_box_CTERM_dom"/>
</dbReference>
<evidence type="ECO:0000256" key="3">
    <source>
        <dbReference type="SAM" id="SignalP"/>
    </source>
</evidence>
<comment type="caution">
    <text evidence="5">The sequence shown here is derived from an EMBL/GenBank/DDBJ whole genome shotgun (WGS) entry which is preliminary data.</text>
</comment>
<evidence type="ECO:0000313" key="6">
    <source>
        <dbReference type="Proteomes" id="UP000705867"/>
    </source>
</evidence>
<feature type="region of interest" description="Disordered" evidence="2">
    <location>
        <begin position="672"/>
        <end position="702"/>
    </location>
</feature>
<dbReference type="NCBIfam" id="NF041770">
    <property type="entry name" value="CFI_box_CTERM"/>
    <property type="match status" value="1"/>
</dbReference>
<organism evidence="5 6">
    <name type="scientific">Candidatus Nitrobium versatile</name>
    <dbReference type="NCBI Taxonomy" id="2884831"/>
    <lineage>
        <taxon>Bacteria</taxon>
        <taxon>Pseudomonadati</taxon>
        <taxon>Nitrospirota</taxon>
        <taxon>Nitrospiria</taxon>
        <taxon>Nitrospirales</taxon>
        <taxon>Nitrospiraceae</taxon>
        <taxon>Candidatus Nitrobium</taxon>
    </lineage>
</organism>
<evidence type="ECO:0000259" key="4">
    <source>
        <dbReference type="Pfam" id="PF13205"/>
    </source>
</evidence>
<dbReference type="InterPro" id="IPR032812">
    <property type="entry name" value="SbsA_Ig"/>
</dbReference>
<evidence type="ECO:0000313" key="5">
    <source>
        <dbReference type="EMBL" id="MBZ0155614.1"/>
    </source>
</evidence>
<protein>
    <submittedName>
        <fullName evidence="5">Ig-like domain-containing protein</fullName>
    </submittedName>
</protein>
<sequence>MKKPVSLLVISTLVLFLAGASGSVYAVSSDLDAFNARYGTSGTPLDTCTVCHTSPPSLNLYGTAFLNSNRDFAAIENFDSDGDAFTNIIEINARTFPGDASSRPATADTTPPTVTSFSIPLTSNSLTVLISVFSATDNTGVTGYLLTETASTPSATDPGWSATPPSSYTFSSAGAKTLYAWAKDAAGNISSSRSGIVTISLPADTSPPVVTAFSIPLTSNSLTVSVTVFTATDNIGVTGYLLTETASTPLAGAAGWSATPPASFTFTSSGTRTLYAWAQDAAGNVSLSRSATVNISLPADVIPPTVVSVNPVNNASGVSTTTVIAATFSESMDASTLTPTTFRINNGAVAGTVSYSDANRTATFTPSAALANNTTYTASLSTGIRDPAGNALSTTFTWSFLTAVAAADSDGDGVSDQTDAFPADNTRATPPAATGTGSITIDVSVNKGAFLTEAAALSDTSATLNQTGKPTDFLFTHGLVSYKVRGIVQGSTITVVLTMPGSIPAGSRIYKVDAAGFSEYPNAVISGSAVTLNLIDGGNGDSDGATDSSITDPVGVAVPASSGTGGATVTVSGGGGGCFIATAAFGSPLDPHVRVLRDFRDSCLLLHPLGKRLVQFYYRVSPPLAEFIRRHETLRTATRLALTPVVYSIEYPLGTGLLAFAGAAALLRKRATPPPARPCRAARRRGDSAPRSAGTLRRGIPW</sequence>
<proteinExistence type="predicted"/>
<dbReference type="Pfam" id="PF13205">
    <property type="entry name" value="Big_5"/>
    <property type="match status" value="1"/>
</dbReference>
<dbReference type="Gene3D" id="2.60.40.1220">
    <property type="match status" value="1"/>
</dbReference>
<reference evidence="5" key="1">
    <citation type="journal article" date="2021" name="bioRxiv">
        <title>Unraveling nitrogen, sulfur and carbon metabolic pathways and microbial community transcriptional responses to substrate deprivation and toxicity stresses in a bioreactor mimicking anoxic brackish coastal sediment conditions.</title>
        <authorList>
            <person name="Martins P.D."/>
            <person name="Echeveste M.J."/>
            <person name="Arshad A."/>
            <person name="Kurth J."/>
            <person name="Ouboter H."/>
            <person name="Jetten M.S.M."/>
            <person name="Welte C.U."/>
        </authorList>
    </citation>
    <scope>NUCLEOTIDE SEQUENCE</scope>
    <source>
        <strain evidence="5">MAG_39</strain>
    </source>
</reference>
<accession>A0A953LZI2</accession>
<name>A0A953LZI2_9BACT</name>
<evidence type="ECO:0000256" key="1">
    <source>
        <dbReference type="ARBA" id="ARBA00022729"/>
    </source>
</evidence>
<dbReference type="AlphaFoldDB" id="A0A953LZI2"/>
<feature type="signal peptide" evidence="3">
    <location>
        <begin position="1"/>
        <end position="26"/>
    </location>
</feature>
<gene>
    <name evidence="5" type="ORF">K8I29_05275</name>
</gene>
<dbReference type="EMBL" id="JAIOIV010000038">
    <property type="protein sequence ID" value="MBZ0155614.1"/>
    <property type="molecule type" value="Genomic_DNA"/>
</dbReference>